<evidence type="ECO:0000256" key="1">
    <source>
        <dbReference type="SAM" id="SignalP"/>
    </source>
</evidence>
<dbReference type="EMBL" id="KZ819634">
    <property type="protein sequence ID" value="PWN92627.1"/>
    <property type="molecule type" value="Genomic_DNA"/>
</dbReference>
<dbReference type="RefSeq" id="XP_025379825.1">
    <property type="nucleotide sequence ID" value="XM_025523763.1"/>
</dbReference>
<name>A0A316YT94_9BASI</name>
<reference evidence="2 3" key="1">
    <citation type="journal article" date="2018" name="Mol. Biol. Evol.">
        <title>Broad Genomic Sampling Reveals a Smut Pathogenic Ancestry of the Fungal Clade Ustilaginomycotina.</title>
        <authorList>
            <person name="Kijpornyongpan T."/>
            <person name="Mondo S.J."/>
            <person name="Barry K."/>
            <person name="Sandor L."/>
            <person name="Lee J."/>
            <person name="Lipzen A."/>
            <person name="Pangilinan J."/>
            <person name="LaButti K."/>
            <person name="Hainaut M."/>
            <person name="Henrissat B."/>
            <person name="Grigoriev I.V."/>
            <person name="Spatafora J.W."/>
            <person name="Aime M.C."/>
        </authorList>
    </citation>
    <scope>NUCLEOTIDE SEQUENCE [LARGE SCALE GENOMIC DNA]</scope>
    <source>
        <strain evidence="2 3">MCA 4198</strain>
    </source>
</reference>
<dbReference type="OrthoDB" id="10331366at2759"/>
<organism evidence="2 3">
    <name type="scientific">Acaromyces ingoldii</name>
    <dbReference type="NCBI Taxonomy" id="215250"/>
    <lineage>
        <taxon>Eukaryota</taxon>
        <taxon>Fungi</taxon>
        <taxon>Dikarya</taxon>
        <taxon>Basidiomycota</taxon>
        <taxon>Ustilaginomycotina</taxon>
        <taxon>Exobasidiomycetes</taxon>
        <taxon>Exobasidiales</taxon>
        <taxon>Cryptobasidiaceae</taxon>
        <taxon>Acaromyces</taxon>
    </lineage>
</organism>
<evidence type="ECO:0000313" key="2">
    <source>
        <dbReference type="EMBL" id="PWN92627.1"/>
    </source>
</evidence>
<keyword evidence="3" id="KW-1185">Reference proteome</keyword>
<evidence type="ECO:0000313" key="3">
    <source>
        <dbReference type="Proteomes" id="UP000245768"/>
    </source>
</evidence>
<feature type="chain" id="PRO_5016356972" evidence="1">
    <location>
        <begin position="19"/>
        <end position="94"/>
    </location>
</feature>
<sequence length="94" mass="9876">MVRLSLLTVALSATLALASPLPQTDYGGVTKTPELEGLNALLAGLQGSLEKLTQALHGRQRRDAPELNLEDTILSSVPELVPLITDLGIPAGNH</sequence>
<keyword evidence="1" id="KW-0732">Signal</keyword>
<dbReference type="Proteomes" id="UP000245768">
    <property type="component" value="Unassembled WGS sequence"/>
</dbReference>
<accession>A0A316YT94</accession>
<proteinExistence type="predicted"/>
<dbReference type="GeneID" id="37045679"/>
<dbReference type="AlphaFoldDB" id="A0A316YT94"/>
<dbReference type="InParanoid" id="A0A316YT94"/>
<gene>
    <name evidence="2" type="ORF">FA10DRAFT_282312</name>
</gene>
<protein>
    <submittedName>
        <fullName evidence="2">Uncharacterized protein</fullName>
    </submittedName>
</protein>
<feature type="signal peptide" evidence="1">
    <location>
        <begin position="1"/>
        <end position="18"/>
    </location>
</feature>